<dbReference type="Gene3D" id="3.40.50.1580">
    <property type="entry name" value="Nucleoside phosphorylase domain"/>
    <property type="match status" value="1"/>
</dbReference>
<comment type="miscellaneous">
    <text evidence="3">Although this enzyme belongs to the family of MTA phosphorylases based on sequence homology, it has been shown that conserved amino acid substitutions in the substrate binding pocket convert the substrate specificity of this enzyme from 6-aminopurines to 6-oxopurines.</text>
</comment>
<comment type="subunit">
    <text evidence="3">Homotrimer.</text>
</comment>
<keyword evidence="2 3" id="KW-0808">Transferase</keyword>
<evidence type="ECO:0000256" key="3">
    <source>
        <dbReference type="HAMAP-Rule" id="MF_01963"/>
    </source>
</evidence>
<evidence type="ECO:0000259" key="4">
    <source>
        <dbReference type="Pfam" id="PF01048"/>
    </source>
</evidence>
<dbReference type="InterPro" id="IPR000845">
    <property type="entry name" value="Nucleoside_phosphorylase_d"/>
</dbReference>
<organism evidence="5 6">
    <name type="scientific">Congregibacter variabilis</name>
    <dbReference type="NCBI Taxonomy" id="3081200"/>
    <lineage>
        <taxon>Bacteria</taxon>
        <taxon>Pseudomonadati</taxon>
        <taxon>Pseudomonadota</taxon>
        <taxon>Gammaproteobacteria</taxon>
        <taxon>Cellvibrionales</taxon>
        <taxon>Halieaceae</taxon>
        <taxon>Congregibacter</taxon>
    </lineage>
</organism>
<dbReference type="Proteomes" id="UP001626537">
    <property type="component" value="Chromosome"/>
</dbReference>
<name>A0ABZ0I3Y7_9GAMM</name>
<sequence length="249" mass="26343">MSLAIIGGTGLNTLAGLEVLASHAVDTPYGQPSMAIEEGVYGGRKLLFLHRHGGRAQPIPPHLVNYRANIWALRELGAERILAANAVGAINAGMVPGKLVVPHQLIDYTWGREHSFDDGSSGELLHVDFTHPYDGELRDEILGAALAVGLPHVATAVLGVVQGPRLESAAEVRRFANDGCDLLGMTGMPEAALARELAIPYAAVCMVVNAAAGVSEKPISMDDIRQTLLQETALFGALLKAFLEQQSGL</sequence>
<dbReference type="EC" id="2.4.2.44" evidence="3"/>
<keyword evidence="6" id="KW-1185">Reference proteome</keyword>
<dbReference type="PANTHER" id="PTHR42679">
    <property type="entry name" value="S-METHYL-5'-THIOADENOSINE PHOSPHORYLASE"/>
    <property type="match status" value="1"/>
</dbReference>
<keyword evidence="3" id="KW-0660">Purine salvage</keyword>
<dbReference type="EMBL" id="CP136864">
    <property type="protein sequence ID" value="WOJ94239.1"/>
    <property type="molecule type" value="Genomic_DNA"/>
</dbReference>
<reference evidence="5 6" key="1">
    <citation type="submission" date="2023-10" db="EMBL/GenBank/DDBJ databases">
        <title>Two novel species belonging to the OM43/NOR5 clade.</title>
        <authorList>
            <person name="Park M."/>
        </authorList>
    </citation>
    <scope>NUCLEOTIDE SEQUENCE [LARGE SCALE GENOMIC DNA]</scope>
    <source>
        <strain evidence="5 6">IMCC43200</strain>
    </source>
</reference>
<evidence type="ECO:0000256" key="2">
    <source>
        <dbReference type="ARBA" id="ARBA00022679"/>
    </source>
</evidence>
<feature type="site" description="Important for substrate specificity" evidence="3">
    <location>
        <position position="167"/>
    </location>
</feature>
<feature type="domain" description="Nucleoside phosphorylase" evidence="4">
    <location>
        <begin position="3"/>
        <end position="244"/>
    </location>
</feature>
<comment type="pathway">
    <text evidence="3">Purine metabolism; purine nucleoside salvage.</text>
</comment>
<comment type="function">
    <text evidence="3">Catalyzes the reversible phosphorylation of S-methyl-5'-thioinosine (MTI) to hypoxanthine and 5-methylthioribose-1-phosphate. Involved in the breakdown of S-methyl-5'-thioadenosine (MTA), a major by-product of polyamine biosynthesis. Catabolism of (MTA) occurs via deamination to MTI and phosphorolysis to hypoxanthine.</text>
</comment>
<feature type="binding site" evidence="3">
    <location>
        <position position="186"/>
    </location>
    <ligand>
        <name>phosphate</name>
        <dbReference type="ChEBI" id="CHEBI:43474"/>
    </ligand>
</feature>
<feature type="binding site" evidence="3">
    <location>
        <begin position="51"/>
        <end position="52"/>
    </location>
    <ligand>
        <name>phosphate</name>
        <dbReference type="ChEBI" id="CHEBI:43474"/>
    </ligand>
</feature>
<dbReference type="Pfam" id="PF01048">
    <property type="entry name" value="PNP_UDP_1"/>
    <property type="match status" value="1"/>
</dbReference>
<evidence type="ECO:0000256" key="1">
    <source>
        <dbReference type="ARBA" id="ARBA00022676"/>
    </source>
</evidence>
<proteinExistence type="inferred from homology"/>
<protein>
    <recommendedName>
        <fullName evidence="3">Probable S-methyl-5'-thioinosine phosphorylase</fullName>
        <ecNumber evidence="3">2.4.2.44</ecNumber>
    </recommendedName>
    <alternativeName>
        <fullName evidence="3">5'-methylthioinosine phosphorylase</fullName>
        <shortName evidence="3">MTI phosphorylase</shortName>
        <shortName evidence="3">MTIP</shortName>
    </alternativeName>
</protein>
<dbReference type="NCBIfam" id="NF006599">
    <property type="entry name" value="PRK09136.1"/>
    <property type="match status" value="1"/>
</dbReference>
<feature type="site" description="Important for substrate specificity" evidence="3">
    <location>
        <position position="221"/>
    </location>
</feature>
<dbReference type="PANTHER" id="PTHR42679:SF2">
    <property type="entry name" value="S-METHYL-5'-THIOADENOSINE PHOSPHORYLASE"/>
    <property type="match status" value="1"/>
</dbReference>
<comment type="catalytic activity">
    <reaction evidence="3">
        <text>S-methyl-5'-thioinosine + phosphate = 5-(methylsulfanyl)-alpha-D-ribose 1-phosphate + hypoxanthine</text>
        <dbReference type="Rhea" id="RHEA:30643"/>
        <dbReference type="ChEBI" id="CHEBI:17368"/>
        <dbReference type="ChEBI" id="CHEBI:43474"/>
        <dbReference type="ChEBI" id="CHEBI:48595"/>
        <dbReference type="ChEBI" id="CHEBI:58533"/>
        <dbReference type="EC" id="2.4.2.44"/>
    </reaction>
</comment>
<dbReference type="InterPro" id="IPR035994">
    <property type="entry name" value="Nucleoside_phosphorylase_sf"/>
</dbReference>
<accession>A0ABZ0I3Y7</accession>
<feature type="binding site" evidence="3">
    <location>
        <position position="185"/>
    </location>
    <ligand>
        <name>substrate</name>
    </ligand>
</feature>
<comment type="caution">
    <text evidence="3">Lacks conserved residue(s) required for the propagation of feature annotation.</text>
</comment>
<evidence type="ECO:0000313" key="6">
    <source>
        <dbReference type="Proteomes" id="UP001626537"/>
    </source>
</evidence>
<evidence type="ECO:0000313" key="5">
    <source>
        <dbReference type="EMBL" id="WOJ94239.1"/>
    </source>
</evidence>
<feature type="binding site" evidence="3">
    <location>
        <begin position="209"/>
        <end position="211"/>
    </location>
    <ligand>
        <name>substrate</name>
    </ligand>
</feature>
<comment type="similarity">
    <text evidence="3">Belongs to the PNP/MTAP phosphorylase family. MTAP subfamily.</text>
</comment>
<dbReference type="CDD" id="cd09010">
    <property type="entry name" value="MTAP_SsMTAPII_like_MTIP"/>
    <property type="match status" value="1"/>
</dbReference>
<dbReference type="SUPFAM" id="SSF53167">
    <property type="entry name" value="Purine and uridine phosphorylases"/>
    <property type="match status" value="1"/>
</dbReference>
<dbReference type="GO" id="GO:0016757">
    <property type="term" value="F:glycosyltransferase activity"/>
    <property type="evidence" value="ECO:0007669"/>
    <property type="project" value="UniProtKB-KW"/>
</dbReference>
<keyword evidence="1 3" id="KW-0328">Glycosyltransferase</keyword>
<dbReference type="HAMAP" id="MF_01963">
    <property type="entry name" value="MTAP"/>
    <property type="match status" value="1"/>
</dbReference>
<gene>
    <name evidence="5" type="ORF">R0135_03505</name>
</gene>
<dbReference type="InterPro" id="IPR010044">
    <property type="entry name" value="MTAP"/>
</dbReference>
<feature type="binding site" evidence="3">
    <location>
        <position position="9"/>
    </location>
    <ligand>
        <name>phosphate</name>
        <dbReference type="ChEBI" id="CHEBI:43474"/>
    </ligand>
</feature>
<dbReference type="RefSeq" id="WP_407348873.1">
    <property type="nucleotide sequence ID" value="NZ_CP136864.1"/>
</dbReference>